<comment type="caution">
    <text evidence="13">The sequence shown here is derived from an EMBL/GenBank/DDBJ whole genome shotgun (WGS) entry which is preliminary data.</text>
</comment>
<dbReference type="Pfam" id="PF03118">
    <property type="entry name" value="RNA_pol_A_CTD"/>
    <property type="match status" value="1"/>
</dbReference>
<dbReference type="EC" id="2.7.7.6" evidence="2 11"/>
<dbReference type="SUPFAM" id="SSF56553">
    <property type="entry name" value="Insert subdomain of RNA polymerase alpha subunit"/>
    <property type="match status" value="1"/>
</dbReference>
<keyword evidence="7 11" id="KW-0804">Transcription</keyword>
<evidence type="ECO:0000313" key="13">
    <source>
        <dbReference type="EMBL" id="PIP17210.1"/>
    </source>
</evidence>
<evidence type="ECO:0000256" key="5">
    <source>
        <dbReference type="ARBA" id="ARBA00022679"/>
    </source>
</evidence>
<evidence type="ECO:0000256" key="8">
    <source>
        <dbReference type="ARBA" id="ARBA00032524"/>
    </source>
</evidence>
<dbReference type="FunFam" id="2.170.120.12:FF:000001">
    <property type="entry name" value="DNA-directed RNA polymerase subunit alpha"/>
    <property type="match status" value="1"/>
</dbReference>
<comment type="domain">
    <text evidence="11">The N-terminal domain is essential for RNAP assembly and basal transcription, whereas the C-terminal domain is involved in interaction with transcriptional regulators and with upstream promoter elements.</text>
</comment>
<comment type="catalytic activity">
    <reaction evidence="10 11">
        <text>RNA(n) + a ribonucleoside 5'-triphosphate = RNA(n+1) + diphosphate</text>
        <dbReference type="Rhea" id="RHEA:21248"/>
        <dbReference type="Rhea" id="RHEA-COMP:14527"/>
        <dbReference type="Rhea" id="RHEA-COMP:17342"/>
        <dbReference type="ChEBI" id="CHEBI:33019"/>
        <dbReference type="ChEBI" id="CHEBI:61557"/>
        <dbReference type="ChEBI" id="CHEBI:140395"/>
        <dbReference type="EC" id="2.7.7.6"/>
    </reaction>
</comment>
<dbReference type="GO" id="GO:0046983">
    <property type="term" value="F:protein dimerization activity"/>
    <property type="evidence" value="ECO:0007669"/>
    <property type="project" value="InterPro"/>
</dbReference>
<evidence type="ECO:0000256" key="2">
    <source>
        <dbReference type="ARBA" id="ARBA00012418"/>
    </source>
</evidence>
<dbReference type="Pfam" id="PF01193">
    <property type="entry name" value="RNA_pol_L"/>
    <property type="match status" value="1"/>
</dbReference>
<dbReference type="SMART" id="SM00662">
    <property type="entry name" value="RPOLD"/>
    <property type="match status" value="1"/>
</dbReference>
<dbReference type="GO" id="GO:0006351">
    <property type="term" value="P:DNA-templated transcription"/>
    <property type="evidence" value="ECO:0007669"/>
    <property type="project" value="UniProtKB-UniRule"/>
</dbReference>
<dbReference type="Pfam" id="PF01000">
    <property type="entry name" value="RNA_pol_A_bac"/>
    <property type="match status" value="1"/>
</dbReference>
<evidence type="ECO:0000256" key="6">
    <source>
        <dbReference type="ARBA" id="ARBA00022695"/>
    </source>
</evidence>
<dbReference type="SUPFAM" id="SSF55257">
    <property type="entry name" value="RBP11-like subunits of RNA polymerase"/>
    <property type="match status" value="1"/>
</dbReference>
<dbReference type="Gene3D" id="2.170.120.12">
    <property type="entry name" value="DNA-directed RNA polymerase, insert domain"/>
    <property type="match status" value="1"/>
</dbReference>
<dbReference type="GO" id="GO:0003899">
    <property type="term" value="F:DNA-directed RNA polymerase activity"/>
    <property type="evidence" value="ECO:0007669"/>
    <property type="project" value="UniProtKB-UniRule"/>
</dbReference>
<organism evidence="13 14">
    <name type="scientific">Candidatus Portnoybacteria bacterium CG23_combo_of_CG06-09_8_20_14_all_37_13</name>
    <dbReference type="NCBI Taxonomy" id="1974819"/>
    <lineage>
        <taxon>Bacteria</taxon>
        <taxon>Candidatus Portnoyibacteriota</taxon>
    </lineage>
</organism>
<comment type="subunit">
    <text evidence="11">Homodimer. The RNAP catalytic core consists of 2 alpha, 1 beta, 1 beta' and 1 omega subunit. When a sigma factor is associated with the core the holoenzyme is formed, which can initiate transcription.</text>
</comment>
<feature type="region of interest" description="Alpha C-terminal domain (alpha-CTD)" evidence="11">
    <location>
        <begin position="255"/>
        <end position="322"/>
    </location>
</feature>
<dbReference type="NCBIfam" id="NF003519">
    <property type="entry name" value="PRK05182.2-5"/>
    <property type="match status" value="1"/>
</dbReference>
<evidence type="ECO:0000256" key="9">
    <source>
        <dbReference type="ARBA" id="ARBA00033070"/>
    </source>
</evidence>
<evidence type="ECO:0000256" key="7">
    <source>
        <dbReference type="ARBA" id="ARBA00023163"/>
    </source>
</evidence>
<dbReference type="InterPro" id="IPR036603">
    <property type="entry name" value="RBP11-like"/>
</dbReference>
<evidence type="ECO:0000256" key="1">
    <source>
        <dbReference type="ARBA" id="ARBA00007123"/>
    </source>
</evidence>
<dbReference type="EMBL" id="PCRH01000025">
    <property type="protein sequence ID" value="PIP17210.1"/>
    <property type="molecule type" value="Genomic_DNA"/>
</dbReference>
<dbReference type="NCBIfam" id="TIGR02027">
    <property type="entry name" value="rpoA"/>
    <property type="match status" value="1"/>
</dbReference>
<dbReference type="Gene3D" id="3.30.1360.10">
    <property type="entry name" value="RNA polymerase, RBP11-like subunit"/>
    <property type="match status" value="1"/>
</dbReference>
<name>A0A2G9YDC6_9BACT</name>
<feature type="region of interest" description="Alpha N-terminal domain (alpha-NTD)" evidence="11">
    <location>
        <begin position="1"/>
        <end position="229"/>
    </location>
</feature>
<feature type="domain" description="DNA-directed RNA polymerase RpoA/D/Rpb3-type" evidence="12">
    <location>
        <begin position="20"/>
        <end position="228"/>
    </location>
</feature>
<evidence type="ECO:0000256" key="11">
    <source>
        <dbReference type="HAMAP-Rule" id="MF_00059"/>
    </source>
</evidence>
<gene>
    <name evidence="11" type="primary">rpoA</name>
    <name evidence="13" type="ORF">COX44_01170</name>
</gene>
<dbReference type="CDD" id="cd06928">
    <property type="entry name" value="RNAP_alpha_NTD"/>
    <property type="match status" value="1"/>
</dbReference>
<evidence type="ECO:0000256" key="4">
    <source>
        <dbReference type="ARBA" id="ARBA00022478"/>
    </source>
</evidence>
<dbReference type="GO" id="GO:0000428">
    <property type="term" value="C:DNA-directed RNA polymerase complex"/>
    <property type="evidence" value="ECO:0007669"/>
    <property type="project" value="UniProtKB-KW"/>
</dbReference>
<keyword evidence="4 11" id="KW-0240">DNA-directed RNA polymerase</keyword>
<dbReference type="InterPro" id="IPR036643">
    <property type="entry name" value="RNApol_insert_sf"/>
</dbReference>
<dbReference type="AlphaFoldDB" id="A0A2G9YDC6"/>
<evidence type="ECO:0000256" key="3">
    <source>
        <dbReference type="ARBA" id="ARBA00015972"/>
    </source>
</evidence>
<dbReference type="InterPro" id="IPR011773">
    <property type="entry name" value="DNA-dir_RpoA"/>
</dbReference>
<dbReference type="SUPFAM" id="SSF47789">
    <property type="entry name" value="C-terminal domain of RNA polymerase alpha subunit"/>
    <property type="match status" value="1"/>
</dbReference>
<comment type="function">
    <text evidence="11">DNA-dependent RNA polymerase catalyzes the transcription of DNA into RNA using the four ribonucleoside triphosphates as substrates.</text>
</comment>
<evidence type="ECO:0000313" key="14">
    <source>
        <dbReference type="Proteomes" id="UP000231480"/>
    </source>
</evidence>
<dbReference type="NCBIfam" id="NF003513">
    <property type="entry name" value="PRK05182.1-2"/>
    <property type="match status" value="1"/>
</dbReference>
<keyword evidence="5 11" id="KW-0808">Transferase</keyword>
<dbReference type="InterPro" id="IPR011262">
    <property type="entry name" value="DNA-dir_RNA_pol_insert"/>
</dbReference>
<keyword evidence="6 11" id="KW-0548">Nucleotidyltransferase</keyword>
<dbReference type="GO" id="GO:0003677">
    <property type="term" value="F:DNA binding"/>
    <property type="evidence" value="ECO:0007669"/>
    <property type="project" value="UniProtKB-UniRule"/>
</dbReference>
<dbReference type="InterPro" id="IPR011260">
    <property type="entry name" value="RNAP_asu_C"/>
</dbReference>
<dbReference type="InterPro" id="IPR011263">
    <property type="entry name" value="DNA-dir_RNA_pol_RpoA/D/Rpb3"/>
</dbReference>
<evidence type="ECO:0000259" key="12">
    <source>
        <dbReference type="SMART" id="SM00662"/>
    </source>
</evidence>
<dbReference type="HAMAP" id="MF_00059">
    <property type="entry name" value="RNApol_bact_RpoA"/>
    <property type="match status" value="1"/>
</dbReference>
<dbReference type="Gene3D" id="1.10.150.20">
    <property type="entry name" value="5' to 3' exonuclease, C-terminal subdomain"/>
    <property type="match status" value="1"/>
</dbReference>
<evidence type="ECO:0000256" key="10">
    <source>
        <dbReference type="ARBA" id="ARBA00048552"/>
    </source>
</evidence>
<protein>
    <recommendedName>
        <fullName evidence="3 11">DNA-directed RNA polymerase subunit alpha</fullName>
        <shortName evidence="11">RNAP subunit alpha</shortName>
        <ecNumber evidence="2 11">2.7.7.6</ecNumber>
    </recommendedName>
    <alternativeName>
        <fullName evidence="9 11">RNA polymerase subunit alpha</fullName>
    </alternativeName>
    <alternativeName>
        <fullName evidence="8 11">Transcriptase subunit alpha</fullName>
    </alternativeName>
</protein>
<reference evidence="13 14" key="1">
    <citation type="submission" date="2017-09" db="EMBL/GenBank/DDBJ databases">
        <title>Depth-based differentiation of microbial function through sediment-hosted aquifers and enrichment of novel symbionts in the deep terrestrial subsurface.</title>
        <authorList>
            <person name="Probst A.J."/>
            <person name="Ladd B."/>
            <person name="Jarett J.K."/>
            <person name="Geller-Mcgrath D.E."/>
            <person name="Sieber C.M."/>
            <person name="Emerson J.B."/>
            <person name="Anantharaman K."/>
            <person name="Thomas B.C."/>
            <person name="Malmstrom R."/>
            <person name="Stieglmeier M."/>
            <person name="Klingl A."/>
            <person name="Woyke T."/>
            <person name="Ryan C.M."/>
            <person name="Banfield J.F."/>
        </authorList>
    </citation>
    <scope>NUCLEOTIDE SEQUENCE [LARGE SCALE GENOMIC DNA]</scope>
    <source>
        <strain evidence="13">CG23_combo_of_CG06-09_8_20_14_all_37_13</strain>
    </source>
</reference>
<comment type="similarity">
    <text evidence="1 11">Belongs to the RNA polymerase alpha chain family.</text>
</comment>
<sequence length="322" mass="35906">MNQKIALPLKPKIIEQKNHQALFEIAPCHPGYGITIGNSLRRVLLSSLGGAAITSIKVAGVNHEFSTIPHVMEDVVEIMLNIKQLRLKLYSDEPVKIFLKAQGEGAIKAKDIKATSSVEIINKDLHIATLTDKKANLEIEMLVENGLGYLPAEQQAKDKSEIGLISLDAIFTPIRRVNFTVENMRVGKRTDFDRLILDIETDGTVSPKEALVSAAQLLVKHFKIFTKIEVVKKTKIKKQEKVVKKTKPKTKPEKNSLQEILVDDLKISSRTITVLRENRIKSVANLAKKSEEQLLEIGGMGEKSVKEIKRELGKLGIILKNE</sequence>
<accession>A0A2G9YDC6</accession>
<proteinExistence type="inferred from homology"/>
<dbReference type="GO" id="GO:0005737">
    <property type="term" value="C:cytoplasm"/>
    <property type="evidence" value="ECO:0007669"/>
    <property type="project" value="UniProtKB-ARBA"/>
</dbReference>
<dbReference type="Proteomes" id="UP000231480">
    <property type="component" value="Unassembled WGS sequence"/>
</dbReference>